<keyword evidence="2" id="KW-1185">Reference proteome</keyword>
<keyword evidence="1" id="KW-0812">Transmembrane</keyword>
<dbReference type="WBParaSite" id="SPAL_0000255300.1">
    <property type="protein sequence ID" value="SPAL_0000255300.1"/>
    <property type="gene ID" value="SPAL_0000255300"/>
</dbReference>
<proteinExistence type="predicted"/>
<feature type="transmembrane region" description="Helical" evidence="1">
    <location>
        <begin position="81"/>
        <end position="98"/>
    </location>
</feature>
<sequence>MRVVLCLEATVLTTVPSGFVGSTLPLKTDFALRIVICPDLIPVTDLLFCKLSALKLFEFFGTTFICTILSLLEVLNDSDTIPPFFLFTQHCLFFLMIIQIRMAIMTRITADIAPPIMYPFLLESGMGSGIESSTIFSDEVL</sequence>
<evidence type="ECO:0000256" key="1">
    <source>
        <dbReference type="SAM" id="Phobius"/>
    </source>
</evidence>
<organism evidence="2 3">
    <name type="scientific">Strongyloides papillosus</name>
    <name type="common">Intestinal threadworm</name>
    <dbReference type="NCBI Taxonomy" id="174720"/>
    <lineage>
        <taxon>Eukaryota</taxon>
        <taxon>Metazoa</taxon>
        <taxon>Ecdysozoa</taxon>
        <taxon>Nematoda</taxon>
        <taxon>Chromadorea</taxon>
        <taxon>Rhabditida</taxon>
        <taxon>Tylenchina</taxon>
        <taxon>Panagrolaimomorpha</taxon>
        <taxon>Strongyloidoidea</taxon>
        <taxon>Strongyloididae</taxon>
        <taxon>Strongyloides</taxon>
    </lineage>
</organism>
<accession>A0A0N5B936</accession>
<reference evidence="3" key="1">
    <citation type="submission" date="2017-02" db="UniProtKB">
        <authorList>
            <consortium name="WormBaseParasite"/>
        </authorList>
    </citation>
    <scope>IDENTIFICATION</scope>
</reference>
<evidence type="ECO:0000313" key="3">
    <source>
        <dbReference type="WBParaSite" id="SPAL_0000255300.1"/>
    </source>
</evidence>
<evidence type="ECO:0000313" key="2">
    <source>
        <dbReference type="Proteomes" id="UP000046392"/>
    </source>
</evidence>
<keyword evidence="1" id="KW-0472">Membrane</keyword>
<protein>
    <submittedName>
        <fullName evidence="3">Secreted protein</fullName>
    </submittedName>
</protein>
<feature type="transmembrane region" description="Helical" evidence="1">
    <location>
        <begin position="56"/>
        <end position="75"/>
    </location>
</feature>
<name>A0A0N5B936_STREA</name>
<keyword evidence="1" id="KW-1133">Transmembrane helix</keyword>
<dbReference type="Proteomes" id="UP000046392">
    <property type="component" value="Unplaced"/>
</dbReference>
<dbReference type="AlphaFoldDB" id="A0A0N5B936"/>